<dbReference type="GO" id="GO:0008667">
    <property type="term" value="F:2,3-dihydro-2,3-dihydroxybenzoate dehydrogenase activity"/>
    <property type="evidence" value="ECO:0007669"/>
    <property type="project" value="InterPro"/>
</dbReference>
<dbReference type="GO" id="GO:0018449">
    <property type="term" value="F:1-phenylethanol dehydrogenase activity"/>
    <property type="evidence" value="ECO:0007669"/>
    <property type="project" value="UniProtKB-EC"/>
</dbReference>
<dbReference type="Proteomes" id="UP000250079">
    <property type="component" value="Chromosome"/>
</dbReference>
<dbReference type="InterPro" id="IPR002347">
    <property type="entry name" value="SDR_fam"/>
</dbReference>
<dbReference type="InterPro" id="IPR003560">
    <property type="entry name" value="DHB_DH"/>
</dbReference>
<reference evidence="3 4" key="1">
    <citation type="submission" date="2016-12" db="EMBL/GenBank/DDBJ databases">
        <authorList>
            <person name="Song W.-J."/>
            <person name="Kurnit D.M."/>
        </authorList>
    </citation>
    <scope>NUCLEOTIDE SEQUENCE [LARGE SCALE GENOMIC DNA]</scope>
    <source>
        <strain evidence="3 4">IMCC3135</strain>
    </source>
</reference>
<sequence>MDLTQRLKGKTAVVTAAAQGIGRAVAERLRSEGALVHASDLNGDLLMSLAGVESAVLDATDDAAVQTYFDKFDRIDILVHAVGYVHQGTIEECSYDDWRRSCAITLDSAFFVRLYRQWHSLQFGLPRYC</sequence>
<proteinExistence type="inferred from homology"/>
<dbReference type="GO" id="GO:0019290">
    <property type="term" value="P:siderophore biosynthetic process"/>
    <property type="evidence" value="ECO:0007669"/>
    <property type="project" value="InterPro"/>
</dbReference>
<keyword evidence="4" id="KW-1185">Reference proteome</keyword>
<protein>
    <submittedName>
        <fullName evidence="3">(S)-1-Phenylethanol dehydrogenase</fullName>
        <ecNumber evidence="3">1.1.1.311</ecNumber>
    </submittedName>
</protein>
<dbReference type="PRINTS" id="PR01397">
    <property type="entry name" value="DHBDHDRGNASE"/>
</dbReference>
<evidence type="ECO:0000313" key="3">
    <source>
        <dbReference type="EMBL" id="ASJ73423.1"/>
    </source>
</evidence>
<organism evidence="3 4">
    <name type="scientific">Granulosicoccus antarcticus IMCC3135</name>
    <dbReference type="NCBI Taxonomy" id="1192854"/>
    <lineage>
        <taxon>Bacteria</taxon>
        <taxon>Pseudomonadati</taxon>
        <taxon>Pseudomonadota</taxon>
        <taxon>Gammaproteobacteria</taxon>
        <taxon>Chromatiales</taxon>
        <taxon>Granulosicoccaceae</taxon>
        <taxon>Granulosicoccus</taxon>
    </lineage>
</organism>
<dbReference type="EMBL" id="CP018632">
    <property type="protein sequence ID" value="ASJ73423.1"/>
    <property type="molecule type" value="Genomic_DNA"/>
</dbReference>
<evidence type="ECO:0000313" key="4">
    <source>
        <dbReference type="Proteomes" id="UP000250079"/>
    </source>
</evidence>
<dbReference type="AlphaFoldDB" id="A0A2Z2NQ40"/>
<dbReference type="PANTHER" id="PTHR43477">
    <property type="entry name" value="DIHYDROANTICAPSIN 7-DEHYDROGENASE"/>
    <property type="match status" value="1"/>
</dbReference>
<dbReference type="PANTHER" id="PTHR43477:SF1">
    <property type="entry name" value="DIHYDROANTICAPSIN 7-DEHYDROGENASE"/>
    <property type="match status" value="1"/>
</dbReference>
<gene>
    <name evidence="3" type="primary">ped_2</name>
    <name evidence="3" type="ORF">IMCC3135_16705</name>
</gene>
<dbReference type="Gene3D" id="3.40.50.720">
    <property type="entry name" value="NAD(P)-binding Rossmann-like Domain"/>
    <property type="match status" value="1"/>
</dbReference>
<dbReference type="EC" id="1.1.1.311" evidence="3"/>
<keyword evidence="2 3" id="KW-0560">Oxidoreductase</keyword>
<dbReference type="InterPro" id="IPR051122">
    <property type="entry name" value="SDR_DHRS6-like"/>
</dbReference>
<evidence type="ECO:0000256" key="2">
    <source>
        <dbReference type="ARBA" id="ARBA00023002"/>
    </source>
</evidence>
<dbReference type="Pfam" id="PF13561">
    <property type="entry name" value="adh_short_C2"/>
    <property type="match status" value="1"/>
</dbReference>
<comment type="similarity">
    <text evidence="1">Belongs to the short-chain dehydrogenases/reductases (SDR) family.</text>
</comment>
<dbReference type="InterPro" id="IPR036291">
    <property type="entry name" value="NAD(P)-bd_dom_sf"/>
</dbReference>
<evidence type="ECO:0000256" key="1">
    <source>
        <dbReference type="ARBA" id="ARBA00006484"/>
    </source>
</evidence>
<name>A0A2Z2NQ40_9GAMM</name>
<dbReference type="KEGG" id="gai:IMCC3135_16705"/>
<dbReference type="SUPFAM" id="SSF51735">
    <property type="entry name" value="NAD(P)-binding Rossmann-fold domains"/>
    <property type="match status" value="1"/>
</dbReference>
<accession>A0A2Z2NQ40</accession>